<evidence type="ECO:0000313" key="2">
    <source>
        <dbReference type="EMBL" id="CRL16947.1"/>
    </source>
</evidence>
<dbReference type="EMBL" id="LN846901">
    <property type="protein sequence ID" value="CRL16947.1"/>
    <property type="molecule type" value="Genomic_DNA"/>
</dbReference>
<reference evidence="2" key="1">
    <citation type="journal article" date="2015" name="Front. Microbiol.">
        <title>The vaginal isolate Lactobacillus paracasei LPC-S01 (DSM 26760) is suitable for oral administration.</title>
        <authorList>
            <person name="Balzaretti S."/>
            <person name="Taverniti V."/>
            <person name="Rondini G."/>
            <person name="Marcolegio G."/>
            <person name="Minuzzo M."/>
            <person name="Remagni M.C."/>
            <person name="Fiore W."/>
            <person name="Arioli S."/>
            <person name="Guglielmetti S."/>
        </authorList>
    </citation>
    <scope>NUCLEOTIDE SEQUENCE</scope>
    <source>
        <strain evidence="2">LPC-S01</strain>
    </source>
</reference>
<dbReference type="Pfam" id="PF08279">
    <property type="entry name" value="HTH_11"/>
    <property type="match status" value="1"/>
</dbReference>
<accession>A0A0M6W8J1</accession>
<dbReference type="InterPro" id="IPR036390">
    <property type="entry name" value="WH_DNA-bd_sf"/>
</dbReference>
<sequence length="100" mass="11487">MSFEAVNRELREETQAISDLSDINKITTDRIAENLHLSRTTVSQYLNDILKKGDAIQIKSRPTNFINRQIFSERFFFAETNDISISSLTNKRAGSPEKCF</sequence>
<dbReference type="AlphaFoldDB" id="A0A0M6W8J1"/>
<evidence type="ECO:0000259" key="1">
    <source>
        <dbReference type="Pfam" id="PF08279"/>
    </source>
</evidence>
<feature type="domain" description="Helix-turn-helix type 11" evidence="1">
    <location>
        <begin position="25"/>
        <end position="62"/>
    </location>
</feature>
<name>A0A0M6W8J1_LACPA</name>
<protein>
    <submittedName>
        <fullName evidence="2">Protein SipR</fullName>
    </submittedName>
</protein>
<dbReference type="InterPro" id="IPR013196">
    <property type="entry name" value="HTH_11"/>
</dbReference>
<organism evidence="2">
    <name type="scientific">Lacticaseibacillus paracasei</name>
    <name type="common">Lactobacillus paracasei</name>
    <dbReference type="NCBI Taxonomy" id="1597"/>
    <lineage>
        <taxon>Bacteria</taxon>
        <taxon>Bacillati</taxon>
        <taxon>Bacillota</taxon>
        <taxon>Bacilli</taxon>
        <taxon>Lactobacillales</taxon>
        <taxon>Lactobacillaceae</taxon>
        <taxon>Lacticaseibacillus</taxon>
    </lineage>
</organism>
<proteinExistence type="predicted"/>
<dbReference type="SUPFAM" id="SSF46785">
    <property type="entry name" value="Winged helix' DNA-binding domain"/>
    <property type="match status" value="1"/>
</dbReference>